<evidence type="ECO:0000313" key="1">
    <source>
        <dbReference type="EMBL" id="KAG1789810.1"/>
    </source>
</evidence>
<organism evidence="1 2">
    <name type="scientific">Suillus plorans</name>
    <dbReference type="NCBI Taxonomy" id="116603"/>
    <lineage>
        <taxon>Eukaryota</taxon>
        <taxon>Fungi</taxon>
        <taxon>Dikarya</taxon>
        <taxon>Basidiomycota</taxon>
        <taxon>Agaricomycotina</taxon>
        <taxon>Agaricomycetes</taxon>
        <taxon>Agaricomycetidae</taxon>
        <taxon>Boletales</taxon>
        <taxon>Suillineae</taxon>
        <taxon>Suillaceae</taxon>
        <taxon>Suillus</taxon>
    </lineage>
</organism>
<sequence length="105" mass="11356">MCEIINYALSGASKTGQDTDRTSVRENIGSAAAEMSGPLVKVSGPLSKCRIECEVIIVQWAFDMNHESAEYEHSASSSATAGKLDCTRDDDMNKRRMVVPTALEA</sequence>
<name>A0A9P7DEX9_9AGAM</name>
<dbReference type="RefSeq" id="XP_041156829.1">
    <property type="nucleotide sequence ID" value="XM_041300488.1"/>
</dbReference>
<gene>
    <name evidence="1" type="ORF">HD556DRAFT_1311010</name>
</gene>
<comment type="caution">
    <text evidence="1">The sequence shown here is derived from an EMBL/GenBank/DDBJ whole genome shotgun (WGS) entry which is preliminary data.</text>
</comment>
<proteinExistence type="predicted"/>
<evidence type="ECO:0000313" key="2">
    <source>
        <dbReference type="Proteomes" id="UP000719766"/>
    </source>
</evidence>
<reference evidence="1" key="1">
    <citation type="journal article" date="2020" name="New Phytol.">
        <title>Comparative genomics reveals dynamic genome evolution in host specialist ectomycorrhizal fungi.</title>
        <authorList>
            <person name="Lofgren L.A."/>
            <person name="Nguyen N.H."/>
            <person name="Vilgalys R."/>
            <person name="Ruytinx J."/>
            <person name="Liao H.L."/>
            <person name="Branco S."/>
            <person name="Kuo A."/>
            <person name="LaButti K."/>
            <person name="Lipzen A."/>
            <person name="Andreopoulos W."/>
            <person name="Pangilinan J."/>
            <person name="Riley R."/>
            <person name="Hundley H."/>
            <person name="Na H."/>
            <person name="Barry K."/>
            <person name="Grigoriev I.V."/>
            <person name="Stajich J.E."/>
            <person name="Kennedy P.G."/>
        </authorList>
    </citation>
    <scope>NUCLEOTIDE SEQUENCE</scope>
    <source>
        <strain evidence="1">S12</strain>
    </source>
</reference>
<accession>A0A9P7DEX9</accession>
<keyword evidence="2" id="KW-1185">Reference proteome</keyword>
<dbReference type="Proteomes" id="UP000719766">
    <property type="component" value="Unassembled WGS sequence"/>
</dbReference>
<dbReference type="EMBL" id="JABBWE010000055">
    <property type="protein sequence ID" value="KAG1789810.1"/>
    <property type="molecule type" value="Genomic_DNA"/>
</dbReference>
<protein>
    <submittedName>
        <fullName evidence="1">Uncharacterized protein</fullName>
    </submittedName>
</protein>
<dbReference type="AlphaFoldDB" id="A0A9P7DEX9"/>
<dbReference type="GeneID" id="64594252"/>